<proteinExistence type="predicted"/>
<sequence>MRDDIYSALMILRPMIIKEKWREHPLYKQGKIELVPTDWVWQYFGRDVSPEADLMDGTLVSMDTLWENICEEGLYDPLIMRIGLGNKKFRLESGNHRIQVFHEHGVAMVPLTVEVREACGPELPDVMTDATHNFDAPDGFLISVITDAHMKPSEVFQDIKDMQNNNS</sequence>
<comment type="caution">
    <text evidence="1">The sequence shown here is derived from an EMBL/GenBank/DDBJ whole genome shotgun (WGS) entry which is preliminary data.</text>
</comment>
<accession>A0A1G2CXJ1</accession>
<gene>
    <name evidence="1" type="ORF">A2845_01610</name>
</gene>
<dbReference type="AlphaFoldDB" id="A0A1G2CXJ1"/>
<dbReference type="Proteomes" id="UP000177122">
    <property type="component" value="Unassembled WGS sequence"/>
</dbReference>
<evidence type="ECO:0008006" key="3">
    <source>
        <dbReference type="Google" id="ProtNLM"/>
    </source>
</evidence>
<reference evidence="1 2" key="1">
    <citation type="journal article" date="2016" name="Nat. Commun.">
        <title>Thousands of microbial genomes shed light on interconnected biogeochemical processes in an aquifer system.</title>
        <authorList>
            <person name="Anantharaman K."/>
            <person name="Brown C.T."/>
            <person name="Hug L.A."/>
            <person name="Sharon I."/>
            <person name="Castelle C.J."/>
            <person name="Probst A.J."/>
            <person name="Thomas B.C."/>
            <person name="Singh A."/>
            <person name="Wilkins M.J."/>
            <person name="Karaoz U."/>
            <person name="Brodie E.L."/>
            <person name="Williams K.H."/>
            <person name="Hubbard S.S."/>
            <person name="Banfield J.F."/>
        </authorList>
    </citation>
    <scope>NUCLEOTIDE SEQUENCE [LARGE SCALE GENOMIC DNA]</scope>
</reference>
<dbReference type="EMBL" id="MHLI01000005">
    <property type="protein sequence ID" value="OGZ06093.1"/>
    <property type="molecule type" value="Genomic_DNA"/>
</dbReference>
<protein>
    <recommendedName>
        <fullName evidence="3">ParB/Sulfiredoxin domain-containing protein</fullName>
    </recommendedName>
</protein>
<name>A0A1G2CXJ1_9BACT</name>
<evidence type="ECO:0000313" key="1">
    <source>
        <dbReference type="EMBL" id="OGZ06093.1"/>
    </source>
</evidence>
<evidence type="ECO:0000313" key="2">
    <source>
        <dbReference type="Proteomes" id="UP000177122"/>
    </source>
</evidence>
<organism evidence="1 2">
    <name type="scientific">Candidatus Lloydbacteria bacterium RIFCSPHIGHO2_01_FULL_49_22</name>
    <dbReference type="NCBI Taxonomy" id="1798658"/>
    <lineage>
        <taxon>Bacteria</taxon>
        <taxon>Candidatus Lloydiibacteriota</taxon>
    </lineage>
</organism>